<dbReference type="RefSeq" id="WP_346580428.1">
    <property type="nucleotide sequence ID" value="NZ_JBDJLH010000005.1"/>
</dbReference>
<evidence type="ECO:0000256" key="2">
    <source>
        <dbReference type="ARBA" id="ARBA00015978"/>
    </source>
</evidence>
<protein>
    <recommendedName>
        <fullName evidence="2">Photosynthetic reaction center cytochrome c subunit</fullName>
    </recommendedName>
</protein>
<keyword evidence="6" id="KW-0479">Metal-binding</keyword>
<dbReference type="InterPro" id="IPR023119">
    <property type="entry name" value="Multihaem_cyt_PRC_cyt_su-like"/>
</dbReference>
<dbReference type="InterPro" id="IPR036280">
    <property type="entry name" value="Multihaem_cyt_sf"/>
</dbReference>
<dbReference type="InterPro" id="IPR003158">
    <property type="entry name" value="Photosyn_RC_cyt_c-su"/>
</dbReference>
<evidence type="ECO:0000313" key="10">
    <source>
        <dbReference type="EMBL" id="MEN5375915.1"/>
    </source>
</evidence>
<name>A0ABV0BM80_9SPHI</name>
<reference evidence="10 11" key="1">
    <citation type="submission" date="2024-04" db="EMBL/GenBank/DDBJ databases">
        <title>WGS of bacteria from Torrens River.</title>
        <authorList>
            <person name="Wyrsch E.R."/>
            <person name="Drigo B."/>
        </authorList>
    </citation>
    <scope>NUCLEOTIDE SEQUENCE [LARGE SCALE GENOMIC DNA]</scope>
    <source>
        <strain evidence="10 11">TWI391</strain>
    </source>
</reference>
<evidence type="ECO:0000256" key="1">
    <source>
        <dbReference type="ARBA" id="ARBA00003196"/>
    </source>
</evidence>
<keyword evidence="9" id="KW-0732">Signal</keyword>
<feature type="chain" id="PRO_5046710170" description="Photosynthetic reaction center cytochrome c subunit" evidence="9">
    <location>
        <begin position="27"/>
        <end position="142"/>
    </location>
</feature>
<evidence type="ECO:0000256" key="7">
    <source>
        <dbReference type="ARBA" id="ARBA00022982"/>
    </source>
</evidence>
<evidence type="ECO:0000256" key="4">
    <source>
        <dbReference type="ARBA" id="ARBA00022531"/>
    </source>
</evidence>
<dbReference type="EMBL" id="JBDJNQ010000001">
    <property type="protein sequence ID" value="MEN5375915.1"/>
    <property type="molecule type" value="Genomic_DNA"/>
</dbReference>
<dbReference type="Gene3D" id="1.10.468.10">
    <property type="entry name" value="Photosynthetic Reaction Center, subunit C, domain 2"/>
    <property type="match status" value="1"/>
</dbReference>
<comment type="caution">
    <text evidence="10">The sequence shown here is derived from an EMBL/GenBank/DDBJ whole genome shotgun (WGS) entry which is preliminary data.</text>
</comment>
<keyword evidence="7" id="KW-0249">Electron transport</keyword>
<keyword evidence="8" id="KW-0408">Iron</keyword>
<evidence type="ECO:0000256" key="9">
    <source>
        <dbReference type="SAM" id="SignalP"/>
    </source>
</evidence>
<accession>A0ABV0BM80</accession>
<organism evidence="10 11">
    <name type="scientific">Sphingobacterium kitahiroshimense</name>
    <dbReference type="NCBI Taxonomy" id="470446"/>
    <lineage>
        <taxon>Bacteria</taxon>
        <taxon>Pseudomonadati</taxon>
        <taxon>Bacteroidota</taxon>
        <taxon>Sphingobacteriia</taxon>
        <taxon>Sphingobacteriales</taxon>
        <taxon>Sphingobacteriaceae</taxon>
        <taxon>Sphingobacterium</taxon>
    </lineage>
</organism>
<keyword evidence="4" id="KW-0602">Photosynthesis</keyword>
<evidence type="ECO:0000313" key="11">
    <source>
        <dbReference type="Proteomes" id="UP001409291"/>
    </source>
</evidence>
<dbReference type="Proteomes" id="UP001409291">
    <property type="component" value="Unassembled WGS sequence"/>
</dbReference>
<keyword evidence="3" id="KW-0813">Transport</keyword>
<feature type="signal peptide" evidence="9">
    <location>
        <begin position="1"/>
        <end position="26"/>
    </location>
</feature>
<sequence>MKKFNFKYRKISLVTAVLATAMTLSAFIPSQEKPKEEKFTNLKVLPKNTTPEQLKEVMHDFNASLGVKCGFCHAPSKDDPKKMDFASDENNHKSIARDMMKMTAKINKKYFHKGSKEGEIKAISCKTCHNGQKHPEMKIASL</sequence>
<gene>
    <name evidence="10" type="ORF">ABE541_01440</name>
</gene>
<dbReference type="SUPFAM" id="SSF48695">
    <property type="entry name" value="Multiheme cytochromes"/>
    <property type="match status" value="1"/>
</dbReference>
<keyword evidence="11" id="KW-1185">Reference proteome</keyword>
<evidence type="ECO:0000256" key="3">
    <source>
        <dbReference type="ARBA" id="ARBA00022448"/>
    </source>
</evidence>
<evidence type="ECO:0000256" key="6">
    <source>
        <dbReference type="ARBA" id="ARBA00022723"/>
    </source>
</evidence>
<dbReference type="NCBIfam" id="NF033196">
    <property type="entry name" value="c_type_nonphoto"/>
    <property type="match status" value="1"/>
</dbReference>
<comment type="function">
    <text evidence="1">The reaction center of purple bacteria contains a tightly bound cytochrome molecule which re-reduces the photo oxidized primary electron donor.</text>
</comment>
<evidence type="ECO:0000256" key="5">
    <source>
        <dbReference type="ARBA" id="ARBA00022617"/>
    </source>
</evidence>
<keyword evidence="5" id="KW-0349">Heme</keyword>
<dbReference type="Pfam" id="PF02276">
    <property type="entry name" value="CytoC_RC"/>
    <property type="match status" value="1"/>
</dbReference>
<proteinExistence type="predicted"/>
<evidence type="ECO:0000256" key="8">
    <source>
        <dbReference type="ARBA" id="ARBA00023004"/>
    </source>
</evidence>